<dbReference type="GO" id="GO:0006487">
    <property type="term" value="P:protein N-linked glycosylation"/>
    <property type="evidence" value="ECO:0000318"/>
    <property type="project" value="GO_Central"/>
</dbReference>
<dbReference type="GO" id="GO:0005794">
    <property type="term" value="C:Golgi apparatus"/>
    <property type="evidence" value="ECO:0000318"/>
    <property type="project" value="GO_Central"/>
</dbReference>
<reference evidence="19" key="1">
    <citation type="journal article" date="2020" name="Nat. Ecol. Evol.">
        <title>Deeply conserved synteny resolves early events in vertebrate evolution.</title>
        <authorList>
            <person name="Simakov O."/>
            <person name="Marletaz F."/>
            <person name="Yue J.X."/>
            <person name="O'Connell B."/>
            <person name="Jenkins J."/>
            <person name="Brandt A."/>
            <person name="Calef R."/>
            <person name="Tung C.H."/>
            <person name="Huang T.K."/>
            <person name="Schmutz J."/>
            <person name="Satoh N."/>
            <person name="Yu J.K."/>
            <person name="Putnam N.H."/>
            <person name="Green R.E."/>
            <person name="Rokhsar D.S."/>
        </authorList>
    </citation>
    <scope>NUCLEOTIDE SEQUENCE [LARGE SCALE GENOMIC DNA]</scope>
    <source>
        <strain evidence="19">S238N-H82</strain>
    </source>
</reference>
<feature type="domain" description="MGT5A-like N-terminal" evidence="18">
    <location>
        <begin position="7"/>
        <end position="107"/>
    </location>
</feature>
<dbReference type="GeneID" id="118405638"/>
<evidence type="ECO:0000256" key="1">
    <source>
        <dbReference type="ARBA" id="ARBA00004323"/>
    </source>
</evidence>
<evidence type="ECO:0000256" key="15">
    <source>
        <dbReference type="ARBA" id="ARBA00048243"/>
    </source>
</evidence>
<comment type="catalytic activity">
    <reaction evidence="15">
        <text>N(4)-{beta-D-GlcNAc-(1-&gt;2)-[beta-D-GlcNAc-(1-&gt;4)]-alpha-D-Man-(1-&gt;3)-[beta-D-GlcNAc-(1-&gt;2)-alpha-D-Man-(1-&gt;6)]-beta-D-Man-(1-&gt;4)-beta-D-GlcNAc-(1-&gt;4)-beta-D-GlcNAc}-L-asparaginyl-[protein] + UDP-N-acetyl-alpha-D-glucosamine = N(4)-{beta-D-GlcNAc-(1-&gt;2)-[beta-D-GlcNAc-(1-&gt;4)]-alpha-D-Man-(1-&gt;3)-[beta-D-GlcNAc-(1-&gt;2)-[beta-D-GlcNAc-(1-&gt;6)]-alpha-D-Man-(1-&gt;6)]-beta-D-Man-(1-&gt;4)-beta-D-GlcNAc-(1-&gt;4)-beta-D-GlcNAc}-L-asparaginyl-[protein] + UDP + H(+)</text>
        <dbReference type="Rhea" id="RHEA:16921"/>
        <dbReference type="Rhea" id="RHEA-COMP:14374"/>
        <dbReference type="Rhea" id="RHEA-COMP:14377"/>
        <dbReference type="ChEBI" id="CHEBI:15378"/>
        <dbReference type="ChEBI" id="CHEBI:57705"/>
        <dbReference type="ChEBI" id="CHEBI:58223"/>
        <dbReference type="ChEBI" id="CHEBI:139507"/>
        <dbReference type="ChEBI" id="CHEBI:139510"/>
        <dbReference type="EC" id="2.4.1.155"/>
    </reaction>
</comment>
<evidence type="ECO:0000256" key="8">
    <source>
        <dbReference type="ARBA" id="ARBA00022679"/>
    </source>
</evidence>
<name>A0A9J7HMN8_BRAFL</name>
<keyword evidence="6" id="KW-0964">Secreted</keyword>
<dbReference type="EC" id="2.4.1.155" evidence="5"/>
<reference evidence="20" key="2">
    <citation type="submission" date="2025-08" db="UniProtKB">
        <authorList>
            <consortium name="RefSeq"/>
        </authorList>
    </citation>
    <scope>IDENTIFICATION</scope>
    <source>
        <strain evidence="20">S238N-H82</strain>
        <tissue evidence="20">Testes</tissue>
    </source>
</reference>
<evidence type="ECO:0000259" key="17">
    <source>
        <dbReference type="Pfam" id="PF15024"/>
    </source>
</evidence>
<keyword evidence="19" id="KW-1185">Reference proteome</keyword>
<evidence type="ECO:0000256" key="6">
    <source>
        <dbReference type="ARBA" id="ARBA00022525"/>
    </source>
</evidence>
<dbReference type="KEGG" id="bfo:118405638"/>
<evidence type="ECO:0000256" key="7">
    <source>
        <dbReference type="ARBA" id="ARBA00022676"/>
    </source>
</evidence>
<evidence type="ECO:0000256" key="12">
    <source>
        <dbReference type="ARBA" id="ARBA00023034"/>
    </source>
</evidence>
<accession>A0A9J7HMN8</accession>
<dbReference type="GO" id="GO:0000139">
    <property type="term" value="C:Golgi membrane"/>
    <property type="evidence" value="ECO:0007669"/>
    <property type="project" value="UniProtKB-SubCell"/>
</dbReference>
<comment type="pathway">
    <text evidence="3">Protein modification; protein glycosylation.</text>
</comment>
<feature type="region of interest" description="Disordered" evidence="16">
    <location>
        <begin position="358"/>
        <end position="385"/>
    </location>
</feature>
<evidence type="ECO:0000256" key="2">
    <source>
        <dbReference type="ARBA" id="ARBA00004613"/>
    </source>
</evidence>
<evidence type="ECO:0000256" key="16">
    <source>
        <dbReference type="SAM" id="MobiDB-lite"/>
    </source>
</evidence>
<dbReference type="Pfam" id="PF15024">
    <property type="entry name" value="Glyco_transf_18"/>
    <property type="match status" value="1"/>
</dbReference>
<dbReference type="GO" id="GO:0030144">
    <property type="term" value="F:alpha-1,6-mannosylglycoprotein 6-beta-N-acetylglucosaminyltransferase activity"/>
    <property type="evidence" value="ECO:0000318"/>
    <property type="project" value="GO_Central"/>
</dbReference>
<dbReference type="PANTHER" id="PTHR15075:SF2">
    <property type="entry name" value="ALPHA-1,6-MANNOSYLGLYCOPROTEIN 6-BETA-N-ACETYLGLUCOSAMINYLTRANSFERASE"/>
    <property type="match status" value="1"/>
</dbReference>
<keyword evidence="11" id="KW-1133">Transmembrane helix</keyword>
<dbReference type="AlphaFoldDB" id="A0A9J7HMN8"/>
<keyword evidence="8" id="KW-0808">Transferase</keyword>
<organism evidence="19 20">
    <name type="scientific">Branchiostoma floridae</name>
    <name type="common">Florida lancelet</name>
    <name type="synonym">Amphioxus</name>
    <dbReference type="NCBI Taxonomy" id="7739"/>
    <lineage>
        <taxon>Eukaryota</taxon>
        <taxon>Metazoa</taxon>
        <taxon>Chordata</taxon>
        <taxon>Cephalochordata</taxon>
        <taxon>Leptocardii</taxon>
        <taxon>Amphioxiformes</taxon>
        <taxon>Branchiostomatidae</taxon>
        <taxon>Branchiostoma</taxon>
    </lineage>
</organism>
<evidence type="ECO:0000313" key="20">
    <source>
        <dbReference type="RefSeq" id="XP_035661100.1"/>
    </source>
</evidence>
<dbReference type="RefSeq" id="XP_035661100.1">
    <property type="nucleotide sequence ID" value="XM_035805207.1"/>
</dbReference>
<keyword evidence="7" id="KW-0328">Glycosyltransferase</keyword>
<evidence type="ECO:0000256" key="13">
    <source>
        <dbReference type="ARBA" id="ARBA00023136"/>
    </source>
</evidence>
<gene>
    <name evidence="20" type="primary">LOC118405638</name>
</gene>
<evidence type="ECO:0000256" key="3">
    <source>
        <dbReference type="ARBA" id="ARBA00004922"/>
    </source>
</evidence>
<keyword evidence="12" id="KW-0333">Golgi apparatus</keyword>
<dbReference type="OMA" id="IGHHLEV"/>
<dbReference type="InterPro" id="IPR026116">
    <property type="entry name" value="GT18_cat"/>
</dbReference>
<evidence type="ECO:0000256" key="9">
    <source>
        <dbReference type="ARBA" id="ARBA00022692"/>
    </source>
</evidence>
<dbReference type="Proteomes" id="UP000001554">
    <property type="component" value="Chromosome 18"/>
</dbReference>
<evidence type="ECO:0000256" key="10">
    <source>
        <dbReference type="ARBA" id="ARBA00022968"/>
    </source>
</evidence>
<dbReference type="Pfam" id="PF15027">
    <property type="entry name" value="MGT5A_N"/>
    <property type="match status" value="1"/>
</dbReference>
<dbReference type="GO" id="GO:0005576">
    <property type="term" value="C:extracellular region"/>
    <property type="evidence" value="ECO:0007669"/>
    <property type="project" value="UniProtKB-SubCell"/>
</dbReference>
<evidence type="ECO:0000313" key="19">
    <source>
        <dbReference type="Proteomes" id="UP000001554"/>
    </source>
</evidence>
<keyword evidence="10" id="KW-0735">Signal-anchor</keyword>
<proteinExistence type="inferred from homology"/>
<keyword evidence="9" id="KW-0812">Transmembrane</keyword>
<dbReference type="PANTHER" id="PTHR15075">
    <property type="entry name" value="ALPHA-MANNOSIDE BETA-1,6-N-ACETYLGLUCOSAMINYLTRANSFERASE"/>
    <property type="match status" value="1"/>
</dbReference>
<comment type="similarity">
    <text evidence="4">Belongs to the glycosyltransferase 18 family.</text>
</comment>
<evidence type="ECO:0000256" key="4">
    <source>
        <dbReference type="ARBA" id="ARBA00007477"/>
    </source>
</evidence>
<comment type="subcellular location">
    <subcellularLocation>
        <location evidence="1">Golgi apparatus membrane</location>
        <topology evidence="1">Single-pass type II membrane protein</topology>
    </subcellularLocation>
    <subcellularLocation>
        <location evidence="2">Secreted</location>
    </subcellularLocation>
</comment>
<protein>
    <recommendedName>
        <fullName evidence="5">alpha-1,6-mannosyl-glycoprotein 6-beta-N-acetylglucosaminyltransferase</fullName>
        <ecNumber evidence="5">2.4.1.155</ecNumber>
    </recommendedName>
</protein>
<keyword evidence="13" id="KW-0472">Membrane</keyword>
<evidence type="ECO:0000256" key="11">
    <source>
        <dbReference type="ARBA" id="ARBA00022989"/>
    </source>
</evidence>
<feature type="compositionally biased region" description="Basic residues" evidence="16">
    <location>
        <begin position="362"/>
        <end position="374"/>
    </location>
</feature>
<feature type="domain" description="Glycosyltransferase family 18 catalytic" evidence="17">
    <location>
        <begin position="201"/>
        <end position="781"/>
    </location>
</feature>
<evidence type="ECO:0000259" key="18">
    <source>
        <dbReference type="Pfam" id="PF15027"/>
    </source>
</evidence>
<dbReference type="OrthoDB" id="2113294at2759"/>
<evidence type="ECO:0000256" key="5">
    <source>
        <dbReference type="ARBA" id="ARBA00012671"/>
    </source>
</evidence>
<keyword evidence="14" id="KW-0325">Glycoprotein</keyword>
<dbReference type="InterPro" id="IPR052105">
    <property type="entry name" value="MGAT5_Glycosyltransferase"/>
</dbReference>
<evidence type="ECO:0000256" key="14">
    <source>
        <dbReference type="ARBA" id="ARBA00023180"/>
    </source>
</evidence>
<sequence length="796" mass="90257">MQRPWLKLTSRRIGMLLVLLGFAWGCTLIHLTLTRDRTDGSEALRKQILSMSRDYVKEMAKKAESSPDGLLEDPDEPAAAGYRFDMTKGFAVLLNDILKRLDSLEELSNKLDAHNETLDMKKGFAVLLNDMLKRLDSLEERFNKLDAHSKNQDVKDAPLNIKSNLEGVVHPESCEIPSAPEFPHCGGKVEWMKGFWTTDPCYADYGVDGSMCSFLVYLSEVEQWCPPLIWRKNFTSTASEEPAEMASLQEDGEPLLRMLSSDKSLLWIKMRVERMWPQWVEAANSLAGSLANRKRKRILIHLGLLSKESEWHFGEKAFDGGPLGELVQWSDIIASVYVLGHDLDLSFTKESLKRWLNPRGSRSTHARETHHRPGKLAFDSQRNKGGCPIKGKPPADIIYIDILGLAQIKKTLGMAGIQHYACYFRVVDSFGTEPEFNFQPYAKQRSRKSPWGGWNFNPRQFFTMFPHSPDNSFMGFVVEQHLNKTEIQDIQRIKKQNQALVYGKNDYMWAGSGKLMNELAQHFQIHATVAKNNDDQKQLENVPSFVNNHGVLPSEQLYDLLKRTKLFVGLGFPYEGPAPLEAIASGCVFLNPKFTQPKSRLNTKFFEGKPTFRELTSQHPYVEVFVGKPHVYTVDIDDRDSLEAALTEIKNLKVDPYLPYEFTAEGMLQRVSTYIQKHNFCQSPHAWPPESALQARLAGKGQSCKQACQDQGLICEPSYFPLLNNKDAMEKNGLKCDSVDDMMEVYAPSKNEGTGTCSVQSERLLFSCVGQDPDYQRVCPCRDFIHGQVALCHDCL</sequence>
<dbReference type="InterPro" id="IPR027833">
    <property type="entry name" value="MGT5A-like_N"/>
</dbReference>